<dbReference type="SMART" id="SM00063">
    <property type="entry name" value="FRI"/>
    <property type="match status" value="1"/>
</dbReference>
<feature type="disulfide bond" evidence="3">
    <location>
        <begin position="40"/>
        <end position="86"/>
    </location>
</feature>
<dbReference type="InterPro" id="IPR020067">
    <property type="entry name" value="Frizzled_dom"/>
</dbReference>
<feature type="domain" description="FZ" evidence="6">
    <location>
        <begin position="27"/>
        <end position="143"/>
    </location>
</feature>
<evidence type="ECO:0000256" key="3">
    <source>
        <dbReference type="PROSITE-ProRule" id="PRU00090"/>
    </source>
</evidence>
<accession>A0A8S3PSC1</accession>
<reference evidence="7" key="1">
    <citation type="submission" date="2021-03" db="EMBL/GenBank/DDBJ databases">
        <authorList>
            <person name="Bekaert M."/>
        </authorList>
    </citation>
    <scope>NUCLEOTIDE SEQUENCE</scope>
</reference>
<dbReference type="PANTHER" id="PTHR11309:SF47">
    <property type="entry name" value="FRIZZLED"/>
    <property type="match status" value="1"/>
</dbReference>
<dbReference type="OrthoDB" id="10053709at2759"/>
<dbReference type="Pfam" id="PF01392">
    <property type="entry name" value="Fz"/>
    <property type="match status" value="1"/>
</dbReference>
<evidence type="ECO:0000313" key="7">
    <source>
        <dbReference type="EMBL" id="CAG2186625.1"/>
    </source>
</evidence>
<evidence type="ECO:0000256" key="4">
    <source>
        <dbReference type="SAM" id="MobiDB-lite"/>
    </source>
</evidence>
<dbReference type="GO" id="GO:0042813">
    <property type="term" value="F:Wnt receptor activity"/>
    <property type="evidence" value="ECO:0007669"/>
    <property type="project" value="TreeGrafter"/>
</dbReference>
<dbReference type="PROSITE" id="PS50038">
    <property type="entry name" value="FZ"/>
    <property type="match status" value="1"/>
</dbReference>
<dbReference type="SUPFAM" id="SSF63501">
    <property type="entry name" value="Frizzled cysteine-rich domain"/>
    <property type="match status" value="1"/>
</dbReference>
<evidence type="ECO:0000256" key="5">
    <source>
        <dbReference type="SAM" id="SignalP"/>
    </source>
</evidence>
<sequence>MMPSQLKAFHFWTVLVVTTFTMNIHAQQHGRCEPIVIPLCKDLPYNKTIMPNVFRHQSQVVAGSEIEQLSPFLDAKCSPHLRLFLCSMYVPVCTVLEEPIQPCRSLCEKAQNGCKNLMEKLGYILPAALNCDNFQTSGLCVHDDKNMELLAERSQAIFRRRQLERFPDFFNTRTTRGLQQPPTSTTAKNFIPEGSLS</sequence>
<feature type="chain" id="PRO_5035885522" evidence="5">
    <location>
        <begin position="27"/>
        <end position="197"/>
    </location>
</feature>
<organism evidence="7 8">
    <name type="scientific">Mytilus edulis</name>
    <name type="common">Blue mussel</name>
    <dbReference type="NCBI Taxonomy" id="6550"/>
    <lineage>
        <taxon>Eukaryota</taxon>
        <taxon>Metazoa</taxon>
        <taxon>Spiralia</taxon>
        <taxon>Lophotrochozoa</taxon>
        <taxon>Mollusca</taxon>
        <taxon>Bivalvia</taxon>
        <taxon>Autobranchia</taxon>
        <taxon>Pteriomorphia</taxon>
        <taxon>Mytilida</taxon>
        <taxon>Mytiloidea</taxon>
        <taxon>Mytilidae</taxon>
        <taxon>Mytilinae</taxon>
        <taxon>Mytilus</taxon>
    </lineage>
</organism>
<dbReference type="AlphaFoldDB" id="A0A8S3PSC1"/>
<gene>
    <name evidence="7" type="ORF">MEDL_2132</name>
</gene>
<dbReference type="GO" id="GO:0005886">
    <property type="term" value="C:plasma membrane"/>
    <property type="evidence" value="ECO:0007669"/>
    <property type="project" value="TreeGrafter"/>
</dbReference>
<keyword evidence="2 3" id="KW-1015">Disulfide bond</keyword>
<feature type="compositionally biased region" description="Polar residues" evidence="4">
    <location>
        <begin position="174"/>
        <end position="188"/>
    </location>
</feature>
<evidence type="ECO:0000259" key="6">
    <source>
        <dbReference type="PROSITE" id="PS50038"/>
    </source>
</evidence>
<dbReference type="InterPro" id="IPR036790">
    <property type="entry name" value="Frizzled_dom_sf"/>
</dbReference>
<feature type="disulfide bond" evidence="3">
    <location>
        <begin position="32"/>
        <end position="93"/>
    </location>
</feature>
<feature type="disulfide bond" evidence="3">
    <location>
        <begin position="107"/>
        <end position="131"/>
    </location>
</feature>
<evidence type="ECO:0000313" key="8">
    <source>
        <dbReference type="Proteomes" id="UP000683360"/>
    </source>
</evidence>
<keyword evidence="5" id="KW-0732">Signal</keyword>
<dbReference type="Gene3D" id="1.10.2000.10">
    <property type="entry name" value="Frizzled cysteine-rich domain"/>
    <property type="match status" value="1"/>
</dbReference>
<keyword evidence="8" id="KW-1185">Reference proteome</keyword>
<name>A0A8S3PSC1_MYTED</name>
<evidence type="ECO:0000256" key="1">
    <source>
        <dbReference type="ARBA" id="ARBA00022473"/>
    </source>
</evidence>
<dbReference type="InterPro" id="IPR015526">
    <property type="entry name" value="Frizzled/SFRP"/>
</dbReference>
<dbReference type="PANTHER" id="PTHR11309">
    <property type="entry name" value="FRIZZLED"/>
    <property type="match status" value="1"/>
</dbReference>
<dbReference type="Proteomes" id="UP000683360">
    <property type="component" value="Unassembled WGS sequence"/>
</dbReference>
<evidence type="ECO:0000256" key="2">
    <source>
        <dbReference type="ARBA" id="ARBA00023157"/>
    </source>
</evidence>
<feature type="signal peptide" evidence="5">
    <location>
        <begin position="1"/>
        <end position="26"/>
    </location>
</feature>
<dbReference type="EMBL" id="CAJPWZ010000141">
    <property type="protein sequence ID" value="CAG2186625.1"/>
    <property type="molecule type" value="Genomic_DNA"/>
</dbReference>
<comment type="caution">
    <text evidence="7">The sequence shown here is derived from an EMBL/GenBank/DDBJ whole genome shotgun (WGS) entry which is preliminary data.</text>
</comment>
<dbReference type="GO" id="GO:0035567">
    <property type="term" value="P:non-canonical Wnt signaling pathway"/>
    <property type="evidence" value="ECO:0007669"/>
    <property type="project" value="TreeGrafter"/>
</dbReference>
<dbReference type="GO" id="GO:0060070">
    <property type="term" value="P:canonical Wnt signaling pathway"/>
    <property type="evidence" value="ECO:0007669"/>
    <property type="project" value="TreeGrafter"/>
</dbReference>
<dbReference type="GO" id="GO:0017147">
    <property type="term" value="F:Wnt-protein binding"/>
    <property type="evidence" value="ECO:0007669"/>
    <property type="project" value="TreeGrafter"/>
</dbReference>
<comment type="caution">
    <text evidence="3">Lacks conserved residue(s) required for the propagation of feature annotation.</text>
</comment>
<protein>
    <submittedName>
        <fullName evidence="7">FZD1_7</fullName>
    </submittedName>
</protein>
<keyword evidence="1" id="KW-0217">Developmental protein</keyword>
<feature type="region of interest" description="Disordered" evidence="4">
    <location>
        <begin position="174"/>
        <end position="197"/>
    </location>
</feature>
<proteinExistence type="predicted"/>